<comment type="similarity">
    <text evidence="1">Belongs to the NAD(P)-dependent epimerase/dehydratase family.</text>
</comment>
<dbReference type="GO" id="GO:0050378">
    <property type="term" value="F:UDP-glucuronate 4-epimerase activity"/>
    <property type="evidence" value="ECO:0007669"/>
    <property type="project" value="UniProtKB-EC"/>
</dbReference>
<dbReference type="Proteomes" id="UP000570361">
    <property type="component" value="Unassembled WGS sequence"/>
</dbReference>
<feature type="domain" description="NAD-dependent epimerase/dehydratase" evidence="2">
    <location>
        <begin position="5"/>
        <end position="271"/>
    </location>
</feature>
<sequence>MATYLITGGAGFIGSHLSYALLQQGHRVINVDVFTDLYDYRAKIRNVLAATGCKSVFDFRYKEADLRRLSELVRSADYRLEVADIRDREALARICAQERIEAVVHLAALPGVRASGLQPLLFQEVNVDGTLQILETMRDHGIGKWVCASSSSVYGNSSKAPFNESAPVDAPISVYAATKKSCELLGYTYHHLYGIDTVMLRFFTVFGERQRPDLAIHKFVRLMEQDEPIPFFGDGETMRDYTYIGDIIDGTLRALNYVEGRSGVYEIINLGGSAPITLRRMVELLEEKLGRKAVLDRLPKQPGDVERTDADIAKAEKLLGYAPKTSFESGLERFIAWYKGGQVQ</sequence>
<evidence type="ECO:0000256" key="1">
    <source>
        <dbReference type="ARBA" id="ARBA00007637"/>
    </source>
</evidence>
<dbReference type="PRINTS" id="PR01713">
    <property type="entry name" value="NUCEPIMERASE"/>
</dbReference>
<dbReference type="EMBL" id="JACHXK010000001">
    <property type="protein sequence ID" value="MBB3108773.1"/>
    <property type="molecule type" value="Genomic_DNA"/>
</dbReference>
<dbReference type="EC" id="5.1.3.6" evidence="3"/>
<proteinExistence type="inferred from homology"/>
<dbReference type="Pfam" id="PF01370">
    <property type="entry name" value="Epimerase"/>
    <property type="match status" value="1"/>
</dbReference>
<dbReference type="Gene3D" id="3.90.25.10">
    <property type="entry name" value="UDP-galactose 4-epimerase, domain 1"/>
    <property type="match status" value="1"/>
</dbReference>
<dbReference type="InterPro" id="IPR036291">
    <property type="entry name" value="NAD(P)-bd_dom_sf"/>
</dbReference>
<dbReference type="Gene3D" id="3.40.50.720">
    <property type="entry name" value="NAD(P)-binding Rossmann-like Domain"/>
    <property type="match status" value="1"/>
</dbReference>
<organism evidence="3 4">
    <name type="scientific">Paenibacillus phyllosphaerae</name>
    <dbReference type="NCBI Taxonomy" id="274593"/>
    <lineage>
        <taxon>Bacteria</taxon>
        <taxon>Bacillati</taxon>
        <taxon>Bacillota</taxon>
        <taxon>Bacilli</taxon>
        <taxon>Bacillales</taxon>
        <taxon>Paenibacillaceae</taxon>
        <taxon>Paenibacillus</taxon>
    </lineage>
</organism>
<protein>
    <submittedName>
        <fullName evidence="3">UDP-glucuronate 4-epimerase</fullName>
        <ecNumber evidence="3">5.1.3.6</ecNumber>
    </submittedName>
</protein>
<keyword evidence="4" id="KW-1185">Reference proteome</keyword>
<dbReference type="RefSeq" id="WP_343060383.1">
    <property type="nucleotide sequence ID" value="NZ_JACHXK010000001.1"/>
</dbReference>
<dbReference type="PANTHER" id="PTHR43000">
    <property type="entry name" value="DTDP-D-GLUCOSE 4,6-DEHYDRATASE-RELATED"/>
    <property type="match status" value="1"/>
</dbReference>
<reference evidence="3 4" key="1">
    <citation type="submission" date="2020-08" db="EMBL/GenBank/DDBJ databases">
        <title>Genomic Encyclopedia of Type Strains, Phase III (KMG-III): the genomes of soil and plant-associated and newly described type strains.</title>
        <authorList>
            <person name="Whitman W."/>
        </authorList>
    </citation>
    <scope>NUCLEOTIDE SEQUENCE [LARGE SCALE GENOMIC DNA]</scope>
    <source>
        <strain evidence="3 4">CECT 5862</strain>
    </source>
</reference>
<dbReference type="SUPFAM" id="SSF51735">
    <property type="entry name" value="NAD(P)-binding Rossmann-fold domains"/>
    <property type="match status" value="1"/>
</dbReference>
<dbReference type="AlphaFoldDB" id="A0A7W5AU93"/>
<evidence type="ECO:0000313" key="4">
    <source>
        <dbReference type="Proteomes" id="UP000570361"/>
    </source>
</evidence>
<gene>
    <name evidence="3" type="ORF">FHS18_000801</name>
</gene>
<evidence type="ECO:0000313" key="3">
    <source>
        <dbReference type="EMBL" id="MBB3108773.1"/>
    </source>
</evidence>
<keyword evidence="3" id="KW-0413">Isomerase</keyword>
<comment type="caution">
    <text evidence="3">The sequence shown here is derived from an EMBL/GenBank/DDBJ whole genome shotgun (WGS) entry which is preliminary data.</text>
</comment>
<dbReference type="InterPro" id="IPR001509">
    <property type="entry name" value="Epimerase_deHydtase"/>
</dbReference>
<accession>A0A7W5AU93</accession>
<evidence type="ECO:0000259" key="2">
    <source>
        <dbReference type="Pfam" id="PF01370"/>
    </source>
</evidence>
<name>A0A7W5AU93_9BACL</name>